<dbReference type="GO" id="GO:0051539">
    <property type="term" value="F:4 iron, 4 sulfur cluster binding"/>
    <property type="evidence" value="ECO:0007669"/>
    <property type="project" value="UniProtKB-KW"/>
</dbReference>
<dbReference type="GeneID" id="24893347"/>
<proteinExistence type="predicted"/>
<dbReference type="AlphaFoldDB" id="A0A0E3X040"/>
<keyword evidence="4" id="KW-0677">Repeat</keyword>
<dbReference type="HOGENOM" id="CLU_152999_0_0_2"/>
<dbReference type="EMBL" id="CP009518">
    <property type="protein sequence ID" value="AKB84879.1"/>
    <property type="molecule type" value="Genomic_DNA"/>
</dbReference>
<feature type="domain" description="4Fe-4S ferredoxin-type" evidence="8">
    <location>
        <begin position="100"/>
        <end position="128"/>
    </location>
</feature>
<dbReference type="GO" id="GO:0046872">
    <property type="term" value="F:metal ion binding"/>
    <property type="evidence" value="ECO:0007669"/>
    <property type="project" value="UniProtKB-KW"/>
</dbReference>
<dbReference type="InterPro" id="IPR017896">
    <property type="entry name" value="4Fe4S_Fe-S-bd"/>
</dbReference>
<sequence>MMIKINIAANIVTKPILAESILETGALLNISQAHFDPTRGEVVAEITSDQFRKIKDSLVSKGAEVLVLDTPISRDEEECVECGACISVCPVKVFSFADDWGLEVDSDKCIQCGTCIKMCPHNALTLGH</sequence>
<organism evidence="9 10">
    <name type="scientific">Methanococcoides methylutens MM1</name>
    <dbReference type="NCBI Taxonomy" id="1434104"/>
    <lineage>
        <taxon>Archaea</taxon>
        <taxon>Methanobacteriati</taxon>
        <taxon>Methanobacteriota</taxon>
        <taxon>Stenosarchaea group</taxon>
        <taxon>Methanomicrobia</taxon>
        <taxon>Methanosarcinales</taxon>
        <taxon>Methanosarcinaceae</taxon>
        <taxon>Methanococcoides</taxon>
    </lineage>
</organism>
<keyword evidence="3" id="KW-0479">Metal-binding</keyword>
<evidence type="ECO:0000256" key="6">
    <source>
        <dbReference type="ARBA" id="ARBA00023004"/>
    </source>
</evidence>
<evidence type="ECO:0000256" key="3">
    <source>
        <dbReference type="ARBA" id="ARBA00022723"/>
    </source>
</evidence>
<dbReference type="GO" id="GO:0016491">
    <property type="term" value="F:oxidoreductase activity"/>
    <property type="evidence" value="ECO:0007669"/>
    <property type="project" value="UniProtKB-ARBA"/>
</dbReference>
<dbReference type="STRING" id="1434104.MCMEM_0826"/>
<dbReference type="PROSITE" id="PS00198">
    <property type="entry name" value="4FE4S_FER_1"/>
    <property type="match status" value="2"/>
</dbReference>
<gene>
    <name evidence="9" type="ORF">MCMEM_0826</name>
</gene>
<dbReference type="OrthoDB" id="23833at2157"/>
<evidence type="ECO:0000313" key="9">
    <source>
        <dbReference type="EMBL" id="AKB84879.1"/>
    </source>
</evidence>
<dbReference type="SUPFAM" id="SSF54862">
    <property type="entry name" value="4Fe-4S ferredoxins"/>
    <property type="match status" value="1"/>
</dbReference>
<dbReference type="PANTHER" id="PTHR43687">
    <property type="entry name" value="ADENYLYLSULFATE REDUCTASE, BETA SUBUNIT"/>
    <property type="match status" value="1"/>
</dbReference>
<accession>A0A0E3X040</accession>
<dbReference type="PATRIC" id="fig|1434104.5.peg.895"/>
<dbReference type="Pfam" id="PF00037">
    <property type="entry name" value="Fer4"/>
    <property type="match status" value="2"/>
</dbReference>
<dbReference type="RefSeq" id="WP_048205038.1">
    <property type="nucleotide sequence ID" value="NZ_CP009518.1"/>
</dbReference>
<dbReference type="PROSITE" id="PS51379">
    <property type="entry name" value="4FE4S_FER_2"/>
    <property type="match status" value="2"/>
</dbReference>
<name>A0A0E3X040_METMT</name>
<dbReference type="InterPro" id="IPR017900">
    <property type="entry name" value="4Fe4S_Fe_S_CS"/>
</dbReference>
<keyword evidence="2" id="KW-0004">4Fe-4S</keyword>
<evidence type="ECO:0000256" key="4">
    <source>
        <dbReference type="ARBA" id="ARBA00022737"/>
    </source>
</evidence>
<dbReference type="Proteomes" id="UP000033048">
    <property type="component" value="Chromosome"/>
</dbReference>
<evidence type="ECO:0000313" key="10">
    <source>
        <dbReference type="Proteomes" id="UP000033048"/>
    </source>
</evidence>
<evidence type="ECO:0000256" key="2">
    <source>
        <dbReference type="ARBA" id="ARBA00022485"/>
    </source>
</evidence>
<dbReference type="PANTHER" id="PTHR43687:SF6">
    <property type="entry name" value="L-ASPARTATE SEMIALDEHYDE SULFURTRANSFERASE IRON-SULFUR SUBUNIT"/>
    <property type="match status" value="1"/>
</dbReference>
<evidence type="ECO:0000256" key="1">
    <source>
        <dbReference type="ARBA" id="ARBA00022448"/>
    </source>
</evidence>
<feature type="domain" description="4Fe-4S ferredoxin-type" evidence="8">
    <location>
        <begin position="70"/>
        <end position="99"/>
    </location>
</feature>
<evidence type="ECO:0000259" key="8">
    <source>
        <dbReference type="PROSITE" id="PS51379"/>
    </source>
</evidence>
<keyword evidence="10" id="KW-1185">Reference proteome</keyword>
<evidence type="ECO:0000256" key="5">
    <source>
        <dbReference type="ARBA" id="ARBA00022982"/>
    </source>
</evidence>
<protein>
    <submittedName>
        <fullName evidence="9">Ferredoxin</fullName>
    </submittedName>
</protein>
<dbReference type="KEGG" id="mmet:MCMEM_0826"/>
<dbReference type="InterPro" id="IPR050572">
    <property type="entry name" value="Fe-S_Ferredoxin"/>
</dbReference>
<dbReference type="Gene3D" id="3.30.70.20">
    <property type="match status" value="2"/>
</dbReference>
<keyword evidence="1" id="KW-0813">Transport</keyword>
<reference evidence="9 10" key="1">
    <citation type="submission" date="2014-07" db="EMBL/GenBank/DDBJ databases">
        <title>Methanogenic archaea and the global carbon cycle.</title>
        <authorList>
            <person name="Henriksen J.R."/>
            <person name="Luke J."/>
            <person name="Reinhart S."/>
            <person name="Benedict M.N."/>
            <person name="Youngblut N.D."/>
            <person name="Metcalf M.E."/>
            <person name="Whitaker R.J."/>
            <person name="Metcalf W.W."/>
        </authorList>
    </citation>
    <scope>NUCLEOTIDE SEQUENCE [LARGE SCALE GENOMIC DNA]</scope>
    <source>
        <strain evidence="9 10">MM1</strain>
    </source>
</reference>
<keyword evidence="7" id="KW-0411">Iron-sulfur</keyword>
<keyword evidence="5" id="KW-0249">Electron transport</keyword>
<keyword evidence="6" id="KW-0408">Iron</keyword>
<evidence type="ECO:0000256" key="7">
    <source>
        <dbReference type="ARBA" id="ARBA00023014"/>
    </source>
</evidence>